<dbReference type="Pfam" id="PF13166">
    <property type="entry name" value="AAA_13"/>
    <property type="match status" value="1"/>
</dbReference>
<dbReference type="EMBL" id="DYUZ01000029">
    <property type="protein sequence ID" value="HJG37741.1"/>
    <property type="molecule type" value="Genomic_DNA"/>
</dbReference>
<evidence type="ECO:0000256" key="2">
    <source>
        <dbReference type="ARBA" id="ARBA00023204"/>
    </source>
</evidence>
<evidence type="ECO:0000256" key="1">
    <source>
        <dbReference type="ARBA" id="ARBA00022763"/>
    </source>
</evidence>
<feature type="coiled-coil region" evidence="3">
    <location>
        <begin position="117"/>
        <end position="147"/>
    </location>
</feature>
<dbReference type="PANTHER" id="PTHR32182:SF0">
    <property type="entry name" value="DNA REPLICATION AND REPAIR PROTEIN RECF"/>
    <property type="match status" value="1"/>
</dbReference>
<dbReference type="SUPFAM" id="SSF52540">
    <property type="entry name" value="P-loop containing nucleoside triphosphate hydrolases"/>
    <property type="match status" value="1"/>
</dbReference>
<dbReference type="InterPro" id="IPR027417">
    <property type="entry name" value="P-loop_NTPase"/>
</dbReference>
<protein>
    <submittedName>
        <fullName evidence="5">AAA family ATPase</fullName>
    </submittedName>
</protein>
<dbReference type="Gene3D" id="3.40.50.300">
    <property type="entry name" value="P-loop containing nucleotide triphosphate hydrolases"/>
    <property type="match status" value="2"/>
</dbReference>
<dbReference type="AlphaFoldDB" id="A0A921LTW0"/>
<dbReference type="Proteomes" id="UP000753256">
    <property type="component" value="Unassembled WGS sequence"/>
</dbReference>
<dbReference type="InterPro" id="IPR026866">
    <property type="entry name" value="CR006_AAA"/>
</dbReference>
<evidence type="ECO:0000313" key="5">
    <source>
        <dbReference type="EMBL" id="HJG37741.1"/>
    </source>
</evidence>
<dbReference type="PANTHER" id="PTHR32182">
    <property type="entry name" value="DNA REPLICATION AND REPAIR PROTEIN RECF"/>
    <property type="match status" value="1"/>
</dbReference>
<feature type="domain" description="Protein CR006 P-loop" evidence="4">
    <location>
        <begin position="309"/>
        <end position="453"/>
    </location>
</feature>
<accession>A0A921LTW0</accession>
<dbReference type="GO" id="GO:0000731">
    <property type="term" value="P:DNA synthesis involved in DNA repair"/>
    <property type="evidence" value="ECO:0007669"/>
    <property type="project" value="TreeGrafter"/>
</dbReference>
<organism evidence="5 6">
    <name type="scientific">Enorma phocaeensis</name>
    <dbReference type="NCBI Taxonomy" id="1871019"/>
    <lineage>
        <taxon>Bacteria</taxon>
        <taxon>Bacillati</taxon>
        <taxon>Actinomycetota</taxon>
        <taxon>Coriobacteriia</taxon>
        <taxon>Coriobacteriales</taxon>
        <taxon>Coriobacteriaceae</taxon>
        <taxon>Enorma</taxon>
    </lineage>
</organism>
<evidence type="ECO:0000256" key="3">
    <source>
        <dbReference type="SAM" id="Coils"/>
    </source>
</evidence>
<sequence length="652" mass="72704">MHIQIENFHNISSLVYDIEDSKINFLYGVSGSGKSSIVKGITQSIVEEVDTTVGCDSNEKATVLIDGKEGPLMSTVTFDEKRQSVLFSRVPEKGLYDIFIGDEEQLEAVRAKYQMAVASLRAKIGNLLRLKNEAEALIKTLGKTNRKGHFTPASKLGKARSAYQESSAAVRGYIEQRGMDVAAWIKQGFTVDASYGEGICPFCRRSLEGSSDQDALAELCDLSVNDLKPLFDSPERLAALGQDPIDLSSDEGVKRAEELVGALPSVSQEVDRIVGYCNAGSDYGDVRAMSVELLTPSPAILTFMPELREVMSEVNARAAEVKGLLAEMKTTFDKLVKTGCRGLNRKLVKFGIPYRFELSTANRDEKTASYRLVHANASDSTDMHESLSFGERNLITLILFLQDDESEVMLIDDPASSYDDFRRTQIFKAIMEVQGKTLLVVSHDQAFVRRAVRCREHRHERIGKVDMLCNRSGEASVEPITRDSFGYFEDMIRNRIGSSSTYFQQMLNVRLLCEVRDIDASDKNLWGYASAILHRASRDEVQKLLEDRGESEENILERLANLVGERCADQMIPIPDAIDYSTVGFSEFECLIAKREDISRPGGGSELPKGITKELAMDLLNDLVHMNDAMMDCIDPYRYPVWSPILFSLLES</sequence>
<dbReference type="CDD" id="cd00267">
    <property type="entry name" value="ABC_ATPase"/>
    <property type="match status" value="1"/>
</dbReference>
<comment type="caution">
    <text evidence="5">The sequence shown here is derived from an EMBL/GenBank/DDBJ whole genome shotgun (WGS) entry which is preliminary data.</text>
</comment>
<gene>
    <name evidence="5" type="ORF">K8V70_07780</name>
</gene>
<keyword evidence="1" id="KW-0227">DNA damage</keyword>
<proteinExistence type="predicted"/>
<evidence type="ECO:0000313" key="6">
    <source>
        <dbReference type="Proteomes" id="UP000753256"/>
    </source>
</evidence>
<evidence type="ECO:0000259" key="4">
    <source>
        <dbReference type="Pfam" id="PF13166"/>
    </source>
</evidence>
<dbReference type="GO" id="GO:0006302">
    <property type="term" value="P:double-strand break repair"/>
    <property type="evidence" value="ECO:0007669"/>
    <property type="project" value="TreeGrafter"/>
</dbReference>
<keyword evidence="2" id="KW-0234">DNA repair</keyword>
<keyword evidence="3" id="KW-0175">Coiled coil</keyword>
<dbReference type="RefSeq" id="WP_273190697.1">
    <property type="nucleotide sequence ID" value="NZ_DYUZ01000029.1"/>
</dbReference>
<reference evidence="5" key="1">
    <citation type="journal article" date="2021" name="PeerJ">
        <title>Extensive microbial diversity within the chicken gut microbiome revealed by metagenomics and culture.</title>
        <authorList>
            <person name="Gilroy R."/>
            <person name="Ravi A."/>
            <person name="Getino M."/>
            <person name="Pursley I."/>
            <person name="Horton D.L."/>
            <person name="Alikhan N.F."/>
            <person name="Baker D."/>
            <person name="Gharbi K."/>
            <person name="Hall N."/>
            <person name="Watson M."/>
            <person name="Adriaenssens E.M."/>
            <person name="Foster-Nyarko E."/>
            <person name="Jarju S."/>
            <person name="Secka A."/>
            <person name="Antonio M."/>
            <person name="Oren A."/>
            <person name="Chaudhuri R.R."/>
            <person name="La Ragione R."/>
            <person name="Hildebrand F."/>
            <person name="Pallen M.J."/>
        </authorList>
    </citation>
    <scope>NUCLEOTIDE SEQUENCE</scope>
    <source>
        <strain evidence="5">ChiHjej13B12-9602</strain>
    </source>
</reference>
<name>A0A921LTW0_9ACTN</name>
<reference evidence="5" key="2">
    <citation type="submission" date="2021-09" db="EMBL/GenBank/DDBJ databases">
        <authorList>
            <person name="Gilroy R."/>
        </authorList>
    </citation>
    <scope>NUCLEOTIDE SEQUENCE</scope>
    <source>
        <strain evidence="5">ChiHjej13B12-9602</strain>
    </source>
</reference>